<evidence type="ECO:0000313" key="1">
    <source>
        <dbReference type="EMBL" id="PKW18483.1"/>
    </source>
</evidence>
<dbReference type="STRING" id="994479.GCA_000194155_03119"/>
<name>A0A2N3Y6H6_SACSN</name>
<organism evidence="1 2">
    <name type="scientific">Saccharopolyspora spinosa</name>
    <dbReference type="NCBI Taxonomy" id="60894"/>
    <lineage>
        <taxon>Bacteria</taxon>
        <taxon>Bacillati</taxon>
        <taxon>Actinomycetota</taxon>
        <taxon>Actinomycetes</taxon>
        <taxon>Pseudonocardiales</taxon>
        <taxon>Pseudonocardiaceae</taxon>
        <taxon>Saccharopolyspora</taxon>
    </lineage>
</organism>
<keyword evidence="2" id="KW-1185">Reference proteome</keyword>
<dbReference type="InterPro" id="IPR022536">
    <property type="entry name" value="EspC"/>
</dbReference>
<dbReference type="Proteomes" id="UP000233786">
    <property type="component" value="Unassembled WGS sequence"/>
</dbReference>
<dbReference type="OrthoDB" id="3699131at2"/>
<protein>
    <submittedName>
        <fullName evidence="1">Excreted virulence factor EspC (Type VII ESX diderm)</fullName>
    </submittedName>
</protein>
<gene>
    <name evidence="1" type="ORF">A8926_6571</name>
</gene>
<dbReference type="EMBL" id="PJNB01000001">
    <property type="protein sequence ID" value="PKW18483.1"/>
    <property type="molecule type" value="Genomic_DNA"/>
</dbReference>
<sequence>MSSPPSQSEIKVALEALRSDATVWANAAGTVSDPKSAAENLKLDSAQFSYIADKIGVTDGYREIQEKIAGLLAEAEQNFTSIADALRACADTYQREDEAGVHALNNVY</sequence>
<dbReference type="Pfam" id="PF10824">
    <property type="entry name" value="T7SS_ESX_EspC"/>
    <property type="match status" value="1"/>
</dbReference>
<dbReference type="GO" id="GO:0009306">
    <property type="term" value="P:protein secretion"/>
    <property type="evidence" value="ECO:0007669"/>
    <property type="project" value="InterPro"/>
</dbReference>
<comment type="caution">
    <text evidence="1">The sequence shown here is derived from an EMBL/GenBank/DDBJ whole genome shotgun (WGS) entry which is preliminary data.</text>
</comment>
<evidence type="ECO:0000313" key="2">
    <source>
        <dbReference type="Proteomes" id="UP000233786"/>
    </source>
</evidence>
<dbReference type="RefSeq" id="WP_029535374.1">
    <property type="nucleotide sequence ID" value="NZ_CP061007.1"/>
</dbReference>
<reference evidence="1" key="1">
    <citation type="submission" date="2017-12" db="EMBL/GenBank/DDBJ databases">
        <title>Sequencing the genomes of 1000 Actinobacteria strains.</title>
        <authorList>
            <person name="Klenk H.-P."/>
        </authorList>
    </citation>
    <scope>NUCLEOTIDE SEQUENCE [LARGE SCALE GENOMIC DNA]</scope>
    <source>
        <strain evidence="1">DSM 44228</strain>
    </source>
</reference>
<proteinExistence type="predicted"/>
<accession>A0A2N3Y6H6</accession>
<dbReference type="AlphaFoldDB" id="A0A2N3Y6H6"/>